<keyword evidence="6" id="KW-0479">Metal-binding</keyword>
<dbReference type="InterPro" id="IPR023343">
    <property type="entry name" value="Penicillin_amidase_dom1"/>
</dbReference>
<sequence>MSKILKRTAIGLAIVLALGATAGYMKLRSSGHPQIDGEMQLAGLSAPVKVLRDELGIPYIFASNTPDLLRAQGFVTAQNRLMQMELFRATWRGELSASLGAETLPSDIRMRVLGIHRNGMKHAEKLNPESRAFFQHYVDGINAYIKTYPDEHPIELKAVGLVPQTWTVADLVALVHYIHYTHSTNFKAEVIAQKLIDHLGMEKAREIFPLTINPDWKNAPVAQATQSQSTQLNLAWSDLNIAPETLNHQGLGSNNWAIGPSRSQSGKAMVANDPHLDNRILPGTWHPIGLFTPDIQAVGVAIPGMPGIMVGRNKHVAFGVTNAYGDVQDLYVESLDPANKDHYMDAGRSLPFTVINESIRIKDKSAANGYREQPLVIRYTKRGPVITDHPGLGPKGDKVLVLRSTDAEVLTPQIGIEGMLTAANAADFDKQVQKIDLMMFNFVFGDDQGAIAHRATGAVPIRSGADGGFPRLPPADGSDDWTGFIPKDRMPGMLNPARAWVGTANHDTRPEGFPWYYTNYVSPNYRYTRIGQVLESAQKMTVEDHWKLMHDSRNLQADALRPALIAALENDTANKDLAAILKAWDGRDDVNLAAPLVYQALYREVVTGTFSDELGEDVAKDMLSTWYFWQQRFDALLSKPDAIWFDDVRTKDKRETLADVIRAAAPRARAEIEALQGKDTSQWRWGKAHTVRFVSPLRRNGAGQELLGGFTVERSGSGETVSRGVYDFQKPYETNFFASMQVIMDFGDKDKIEAAMAGGVSERHFQPHQNDMAKLWAKDERRPWWFAPDKVEANARHRQTLKP</sequence>
<dbReference type="InterPro" id="IPR043147">
    <property type="entry name" value="Penicillin_amidase_A-knob"/>
</dbReference>
<dbReference type="GO" id="GO:0046872">
    <property type="term" value="F:metal ion binding"/>
    <property type="evidence" value="ECO:0007669"/>
    <property type="project" value="UniProtKB-KW"/>
</dbReference>
<dbReference type="Proteomes" id="UP000247792">
    <property type="component" value="Unassembled WGS sequence"/>
</dbReference>
<keyword evidence="6" id="KW-0106">Calcium</keyword>
<evidence type="ECO:0000256" key="4">
    <source>
        <dbReference type="ARBA" id="ARBA00023145"/>
    </source>
</evidence>
<dbReference type="Gene3D" id="2.30.120.10">
    <property type="match status" value="1"/>
</dbReference>
<keyword evidence="8" id="KW-1185">Reference proteome</keyword>
<dbReference type="InterPro" id="IPR043146">
    <property type="entry name" value="Penicillin_amidase_N_B-knob"/>
</dbReference>
<dbReference type="InterPro" id="IPR029055">
    <property type="entry name" value="Ntn_hydrolases_N"/>
</dbReference>
<dbReference type="InterPro" id="IPR002692">
    <property type="entry name" value="S45"/>
</dbReference>
<comment type="similarity">
    <text evidence="1">Belongs to the peptidase S45 family.</text>
</comment>
<evidence type="ECO:0000313" key="8">
    <source>
        <dbReference type="Proteomes" id="UP000247792"/>
    </source>
</evidence>
<comment type="cofactor">
    <cofactor evidence="6">
        <name>Ca(2+)</name>
        <dbReference type="ChEBI" id="CHEBI:29108"/>
    </cofactor>
    <text evidence="6">Binds 1 Ca(2+) ion per dimer.</text>
</comment>
<dbReference type="CDD" id="cd03747">
    <property type="entry name" value="Ntn_PGA_like"/>
    <property type="match status" value="1"/>
</dbReference>
<name>A0A318ILC4_9BURK</name>
<keyword evidence="2" id="KW-0732">Signal</keyword>
<dbReference type="Gene3D" id="1.10.439.10">
    <property type="entry name" value="Penicillin Amidohydrolase, domain 1"/>
    <property type="match status" value="1"/>
</dbReference>
<gene>
    <name evidence="7" type="ORF">DFR42_11932</name>
</gene>
<dbReference type="RefSeq" id="WP_170133711.1">
    <property type="nucleotide sequence ID" value="NZ_QJKB01000019.1"/>
</dbReference>
<dbReference type="PANTHER" id="PTHR34218">
    <property type="entry name" value="PEPTIDASE S45 PENICILLIN AMIDASE"/>
    <property type="match status" value="1"/>
</dbReference>
<dbReference type="EMBL" id="QJKB01000019">
    <property type="protein sequence ID" value="PXX36826.1"/>
    <property type="molecule type" value="Genomic_DNA"/>
</dbReference>
<keyword evidence="3" id="KW-0378">Hydrolase</keyword>
<dbReference type="SUPFAM" id="SSF56235">
    <property type="entry name" value="N-terminal nucleophile aminohydrolases (Ntn hydrolases)"/>
    <property type="match status" value="1"/>
</dbReference>
<dbReference type="PIRSF" id="PIRSF001227">
    <property type="entry name" value="Pen_acylase"/>
    <property type="match status" value="1"/>
</dbReference>
<feature type="binding site" evidence="6">
    <location>
        <position position="329"/>
    </location>
    <ligand>
        <name>Ca(2+)</name>
        <dbReference type="ChEBI" id="CHEBI:29108"/>
    </ligand>
</feature>
<dbReference type="InterPro" id="IPR014395">
    <property type="entry name" value="Pen/GL7ACA/AHL_acylase"/>
</dbReference>
<proteinExistence type="inferred from homology"/>
<comment type="caution">
    <text evidence="7">The sequence shown here is derived from an EMBL/GenBank/DDBJ whole genome shotgun (WGS) entry which is preliminary data.</text>
</comment>
<reference evidence="7 8" key="1">
    <citation type="submission" date="2018-05" db="EMBL/GenBank/DDBJ databases">
        <title>Genomic Encyclopedia of Type Strains, Phase IV (KMG-IV): sequencing the most valuable type-strain genomes for metagenomic binning, comparative biology and taxonomic classification.</title>
        <authorList>
            <person name="Goeker M."/>
        </authorList>
    </citation>
    <scope>NUCLEOTIDE SEQUENCE [LARGE SCALE GENOMIC DNA]</scope>
    <source>
        <strain evidence="7 8">DSM 19792</strain>
    </source>
</reference>
<dbReference type="Pfam" id="PF01804">
    <property type="entry name" value="Penicil_amidase"/>
    <property type="match status" value="1"/>
</dbReference>
<feature type="active site" description="Nucleophile" evidence="5">
    <location>
        <position position="253"/>
    </location>
</feature>
<evidence type="ECO:0000256" key="3">
    <source>
        <dbReference type="ARBA" id="ARBA00022801"/>
    </source>
</evidence>
<dbReference type="PANTHER" id="PTHR34218:SF3">
    <property type="entry name" value="ACYL-HOMOSERINE LACTONE ACYLASE PVDQ"/>
    <property type="match status" value="1"/>
</dbReference>
<feature type="binding site" evidence="6">
    <location>
        <position position="189"/>
    </location>
    <ligand>
        <name>Ca(2+)</name>
        <dbReference type="ChEBI" id="CHEBI:29108"/>
    </ligand>
</feature>
<feature type="binding site" evidence="6">
    <location>
        <position position="326"/>
    </location>
    <ligand>
        <name>Ca(2+)</name>
        <dbReference type="ChEBI" id="CHEBI:29108"/>
    </ligand>
</feature>
<keyword evidence="4" id="KW-0865">Zymogen</keyword>
<dbReference type="GO" id="GO:0017000">
    <property type="term" value="P:antibiotic biosynthetic process"/>
    <property type="evidence" value="ECO:0007669"/>
    <property type="project" value="InterPro"/>
</dbReference>
<evidence type="ECO:0000256" key="1">
    <source>
        <dbReference type="ARBA" id="ARBA00006586"/>
    </source>
</evidence>
<evidence type="ECO:0000256" key="5">
    <source>
        <dbReference type="PIRSR" id="PIRSR001227-1"/>
    </source>
</evidence>
<dbReference type="AlphaFoldDB" id="A0A318ILC4"/>
<accession>A0A318ILC4</accession>
<evidence type="ECO:0000256" key="6">
    <source>
        <dbReference type="PIRSR" id="PIRSR001227-2"/>
    </source>
</evidence>
<organism evidence="7 8">
    <name type="scientific">Undibacterium pigrum</name>
    <dbReference type="NCBI Taxonomy" id="401470"/>
    <lineage>
        <taxon>Bacteria</taxon>
        <taxon>Pseudomonadati</taxon>
        <taxon>Pseudomonadota</taxon>
        <taxon>Betaproteobacteria</taxon>
        <taxon>Burkholderiales</taxon>
        <taxon>Oxalobacteraceae</taxon>
        <taxon>Undibacterium</taxon>
    </lineage>
</organism>
<protein>
    <submittedName>
        <fullName evidence="7">Penicillin amidase</fullName>
    </submittedName>
</protein>
<dbReference type="GO" id="GO:0016811">
    <property type="term" value="F:hydrolase activity, acting on carbon-nitrogen (but not peptide) bonds, in linear amides"/>
    <property type="evidence" value="ECO:0007669"/>
    <property type="project" value="InterPro"/>
</dbReference>
<evidence type="ECO:0000313" key="7">
    <source>
        <dbReference type="EMBL" id="PXX36826.1"/>
    </source>
</evidence>
<evidence type="ECO:0000256" key="2">
    <source>
        <dbReference type="ARBA" id="ARBA00022729"/>
    </source>
</evidence>
<dbReference type="Gene3D" id="3.60.20.10">
    <property type="entry name" value="Glutamine Phosphoribosylpyrophosphate, subunit 1, domain 1"/>
    <property type="match status" value="1"/>
</dbReference>
<dbReference type="Gene3D" id="1.10.1400.10">
    <property type="match status" value="1"/>
</dbReference>